<feature type="compositionally biased region" description="Polar residues" evidence="1">
    <location>
        <begin position="114"/>
        <end position="123"/>
    </location>
</feature>
<dbReference type="AlphaFoldDB" id="A0A0A2JE05"/>
<feature type="compositionally biased region" description="Polar residues" evidence="1">
    <location>
        <begin position="42"/>
        <end position="52"/>
    </location>
</feature>
<protein>
    <submittedName>
        <fullName evidence="2">Uncharacterized protein</fullName>
    </submittedName>
</protein>
<sequence>MEDLPMDDGTNPAKPDQPFEYFARFTSSDAAADHQPEESEQSMDGSGPSTPTHDTDLFDESDDIRVVKPYDIEEPDDELQTSVPRVDLLCLPDRFERWQRDLTDRLNDMDYQPGGSNSNTFPSPSVRRRGQKRKPANNTLGTQQDYPHFAQRHASAENPPEAHEPYPKRRRFGELPKWHAQDIDSFGAFREGNANESSGSETASIDLTGNDTMNDSHMADEMDID</sequence>
<proteinExistence type="predicted"/>
<gene>
    <name evidence="2" type="ORF">PEX2_048020</name>
</gene>
<evidence type="ECO:0000313" key="2">
    <source>
        <dbReference type="EMBL" id="KGO52903.1"/>
    </source>
</evidence>
<name>A0A0A2JE05_PENEN</name>
<accession>A0A0A2JE05</accession>
<feature type="compositionally biased region" description="Basic residues" evidence="1">
    <location>
        <begin position="126"/>
        <end position="135"/>
    </location>
</feature>
<dbReference type="HOGENOM" id="CLU_1251045_0_0_1"/>
<feature type="region of interest" description="Disordered" evidence="1">
    <location>
        <begin position="1"/>
        <end position="86"/>
    </location>
</feature>
<evidence type="ECO:0000256" key="1">
    <source>
        <dbReference type="SAM" id="MobiDB-lite"/>
    </source>
</evidence>
<dbReference type="RefSeq" id="XP_016595599.1">
    <property type="nucleotide sequence ID" value="XM_016742077.1"/>
</dbReference>
<reference evidence="2 3" key="1">
    <citation type="journal article" date="2015" name="Mol. Plant Microbe Interact.">
        <title>Genome, transcriptome, and functional analyses of Penicillium expansum provide new insights into secondary metabolism and pathogenicity.</title>
        <authorList>
            <person name="Ballester A.R."/>
            <person name="Marcet-Houben M."/>
            <person name="Levin E."/>
            <person name="Sela N."/>
            <person name="Selma-Lazaro C."/>
            <person name="Carmona L."/>
            <person name="Wisniewski M."/>
            <person name="Droby S."/>
            <person name="Gonzalez-Candelas L."/>
            <person name="Gabaldon T."/>
        </authorList>
    </citation>
    <scope>NUCLEOTIDE SEQUENCE [LARGE SCALE GENOMIC DNA]</scope>
    <source>
        <strain evidence="2 3">MD-8</strain>
    </source>
</reference>
<evidence type="ECO:0000313" key="3">
    <source>
        <dbReference type="Proteomes" id="UP000030143"/>
    </source>
</evidence>
<organism evidence="2 3">
    <name type="scientific">Penicillium expansum</name>
    <name type="common">Blue mold rot fungus</name>
    <dbReference type="NCBI Taxonomy" id="27334"/>
    <lineage>
        <taxon>Eukaryota</taxon>
        <taxon>Fungi</taxon>
        <taxon>Dikarya</taxon>
        <taxon>Ascomycota</taxon>
        <taxon>Pezizomycotina</taxon>
        <taxon>Eurotiomycetes</taxon>
        <taxon>Eurotiomycetidae</taxon>
        <taxon>Eurotiales</taxon>
        <taxon>Aspergillaceae</taxon>
        <taxon>Penicillium</taxon>
    </lineage>
</organism>
<dbReference type="VEuPathDB" id="FungiDB:PEXP_041730"/>
<dbReference type="EMBL" id="JQFZ01000258">
    <property type="protein sequence ID" value="KGO52903.1"/>
    <property type="molecule type" value="Genomic_DNA"/>
</dbReference>
<dbReference type="Proteomes" id="UP000030143">
    <property type="component" value="Unassembled WGS sequence"/>
</dbReference>
<comment type="caution">
    <text evidence="2">The sequence shown here is derived from an EMBL/GenBank/DDBJ whole genome shotgun (WGS) entry which is preliminary data.</text>
</comment>
<feature type="compositionally biased region" description="Polar residues" evidence="1">
    <location>
        <begin position="194"/>
        <end position="215"/>
    </location>
</feature>
<keyword evidence="3" id="KW-1185">Reference proteome</keyword>
<feature type="compositionally biased region" description="Polar residues" evidence="1">
    <location>
        <begin position="136"/>
        <end position="145"/>
    </location>
</feature>
<dbReference type="GeneID" id="27677496"/>
<feature type="region of interest" description="Disordered" evidence="1">
    <location>
        <begin position="106"/>
        <end position="225"/>
    </location>
</feature>
<feature type="compositionally biased region" description="Basic and acidic residues" evidence="1">
    <location>
        <begin position="160"/>
        <end position="182"/>
    </location>
</feature>